<organism evidence="2 3">
    <name type="scientific">Kibdelosporangium banguiense</name>
    <dbReference type="NCBI Taxonomy" id="1365924"/>
    <lineage>
        <taxon>Bacteria</taxon>
        <taxon>Bacillati</taxon>
        <taxon>Actinomycetota</taxon>
        <taxon>Actinomycetes</taxon>
        <taxon>Pseudonocardiales</taxon>
        <taxon>Pseudonocardiaceae</taxon>
        <taxon>Kibdelosporangium</taxon>
    </lineage>
</organism>
<keyword evidence="3" id="KW-1185">Reference proteome</keyword>
<proteinExistence type="predicted"/>
<sequence length="58" mass="6169">MTHYNGTWHTIVGGDSHGIGTLGLAAPNESWTIIVWIVLGAAILAAFILLLVSGVKRR</sequence>
<dbReference type="EMBL" id="JAGINW010000001">
    <property type="protein sequence ID" value="MBP2322351.1"/>
    <property type="molecule type" value="Genomic_DNA"/>
</dbReference>
<protein>
    <recommendedName>
        <fullName evidence="4">LPXTG-motif cell wall anchor domain-containing protein</fullName>
    </recommendedName>
</protein>
<accession>A0ABS4TD44</accession>
<gene>
    <name evidence="2" type="ORF">JOF56_002736</name>
</gene>
<reference evidence="2 3" key="1">
    <citation type="submission" date="2021-03" db="EMBL/GenBank/DDBJ databases">
        <title>Sequencing the genomes of 1000 actinobacteria strains.</title>
        <authorList>
            <person name="Klenk H.-P."/>
        </authorList>
    </citation>
    <scope>NUCLEOTIDE SEQUENCE [LARGE SCALE GENOMIC DNA]</scope>
    <source>
        <strain evidence="2 3">DSM 46670</strain>
    </source>
</reference>
<dbReference type="RefSeq" id="WP_209637748.1">
    <property type="nucleotide sequence ID" value="NZ_JAGINW010000001.1"/>
</dbReference>
<keyword evidence="1" id="KW-1133">Transmembrane helix</keyword>
<evidence type="ECO:0000313" key="3">
    <source>
        <dbReference type="Proteomes" id="UP001519332"/>
    </source>
</evidence>
<feature type="transmembrane region" description="Helical" evidence="1">
    <location>
        <begin position="33"/>
        <end position="52"/>
    </location>
</feature>
<evidence type="ECO:0008006" key="4">
    <source>
        <dbReference type="Google" id="ProtNLM"/>
    </source>
</evidence>
<evidence type="ECO:0000256" key="1">
    <source>
        <dbReference type="SAM" id="Phobius"/>
    </source>
</evidence>
<dbReference type="Proteomes" id="UP001519332">
    <property type="component" value="Unassembled WGS sequence"/>
</dbReference>
<comment type="caution">
    <text evidence="2">The sequence shown here is derived from an EMBL/GenBank/DDBJ whole genome shotgun (WGS) entry which is preliminary data.</text>
</comment>
<keyword evidence="1" id="KW-0472">Membrane</keyword>
<name>A0ABS4TD44_9PSEU</name>
<evidence type="ECO:0000313" key="2">
    <source>
        <dbReference type="EMBL" id="MBP2322351.1"/>
    </source>
</evidence>
<keyword evidence="1" id="KW-0812">Transmembrane</keyword>